<dbReference type="InParanoid" id="E5A3Q2"/>
<dbReference type="VEuPathDB" id="FungiDB:LEMA_P096740.1"/>
<organism evidence="2">
    <name type="scientific">Leptosphaeria maculans (strain JN3 / isolate v23.1.3 / race Av1-4-5-6-7-8)</name>
    <name type="common">Blackleg fungus</name>
    <name type="synonym">Phoma lingam</name>
    <dbReference type="NCBI Taxonomy" id="985895"/>
    <lineage>
        <taxon>Eukaryota</taxon>
        <taxon>Fungi</taxon>
        <taxon>Dikarya</taxon>
        <taxon>Ascomycota</taxon>
        <taxon>Pezizomycotina</taxon>
        <taxon>Dothideomycetes</taxon>
        <taxon>Pleosporomycetidae</taxon>
        <taxon>Pleosporales</taxon>
        <taxon>Pleosporineae</taxon>
        <taxon>Leptosphaeriaceae</taxon>
        <taxon>Plenodomus</taxon>
        <taxon>Plenodomus lingam/Leptosphaeria maculans species complex</taxon>
    </lineage>
</organism>
<sequence length="149" mass="17221">MNDEGNWNVSSWYAQIQSERRDMCCSWKRQSFPLLILMVSTPSSKHLDNGSSCDPMEHLLRKQYPTLEVDLSTTLTIWIIDQLELQALLQEGYRKTIQAHCKSDKHACSLRRSSSELLNLIANLFPTSIERANVQWDRANNRRPSGKKV</sequence>
<evidence type="ECO:0000313" key="1">
    <source>
        <dbReference type="EMBL" id="CBX98265.1"/>
    </source>
</evidence>
<dbReference type="AlphaFoldDB" id="E5A3Q2"/>
<gene>
    <name evidence="1" type="ORF">LEMA_P096740.1</name>
</gene>
<keyword evidence="2" id="KW-1185">Reference proteome</keyword>
<accession>E5A3Q2</accession>
<proteinExistence type="predicted"/>
<name>E5A3Q2_LEPMJ</name>
<evidence type="ECO:0000313" key="2">
    <source>
        <dbReference type="Proteomes" id="UP000002668"/>
    </source>
</evidence>
<dbReference type="Proteomes" id="UP000002668">
    <property type="component" value="Genome"/>
</dbReference>
<dbReference type="HOGENOM" id="CLU_1750009_0_0_1"/>
<dbReference type="EMBL" id="FP929133">
    <property type="protein sequence ID" value="CBX98265.1"/>
    <property type="molecule type" value="Genomic_DNA"/>
</dbReference>
<protein>
    <submittedName>
        <fullName evidence="1">Predicted protein</fullName>
    </submittedName>
</protein>
<reference evidence="2" key="1">
    <citation type="journal article" date="2011" name="Nat. Commun.">
        <title>Effector diversification within compartments of the Leptosphaeria maculans genome affected by Repeat-Induced Point mutations.</title>
        <authorList>
            <person name="Rouxel T."/>
            <person name="Grandaubert J."/>
            <person name="Hane J.K."/>
            <person name="Hoede C."/>
            <person name="van de Wouw A.P."/>
            <person name="Couloux A."/>
            <person name="Dominguez V."/>
            <person name="Anthouard V."/>
            <person name="Bally P."/>
            <person name="Bourras S."/>
            <person name="Cozijnsen A.J."/>
            <person name="Ciuffetti L.M."/>
            <person name="Degrave A."/>
            <person name="Dilmaghani A."/>
            <person name="Duret L."/>
            <person name="Fudal I."/>
            <person name="Goodwin S.B."/>
            <person name="Gout L."/>
            <person name="Glaser N."/>
            <person name="Linglin J."/>
            <person name="Kema G.H.J."/>
            <person name="Lapalu N."/>
            <person name="Lawrence C.B."/>
            <person name="May K."/>
            <person name="Meyer M."/>
            <person name="Ollivier B."/>
            <person name="Poulain J."/>
            <person name="Schoch C.L."/>
            <person name="Simon A."/>
            <person name="Spatafora J.W."/>
            <person name="Stachowiak A."/>
            <person name="Turgeon B.G."/>
            <person name="Tyler B.M."/>
            <person name="Vincent D."/>
            <person name="Weissenbach J."/>
            <person name="Amselem J."/>
            <person name="Quesneville H."/>
            <person name="Oliver R.P."/>
            <person name="Wincker P."/>
            <person name="Balesdent M.-H."/>
            <person name="Howlett B.J."/>
        </authorList>
    </citation>
    <scope>NUCLEOTIDE SEQUENCE [LARGE SCALE GENOMIC DNA]</scope>
    <source>
        <strain evidence="2">JN3 / isolate v23.1.3 / race Av1-4-5-6-7-8</strain>
    </source>
</reference>